<dbReference type="Pfam" id="PF19054">
    <property type="entry name" value="DUF5753"/>
    <property type="match status" value="1"/>
</dbReference>
<gene>
    <name evidence="3" type="ORF">Val02_85150</name>
</gene>
<comment type="caution">
    <text evidence="3">The sequence shown here is derived from an EMBL/GenBank/DDBJ whole genome shotgun (WGS) entry which is preliminary data.</text>
</comment>
<dbReference type="CDD" id="cd00093">
    <property type="entry name" value="HTH_XRE"/>
    <property type="match status" value="1"/>
</dbReference>
<organism evidence="3 4">
    <name type="scientific">Virgisporangium aliadipatigenens</name>
    <dbReference type="NCBI Taxonomy" id="741659"/>
    <lineage>
        <taxon>Bacteria</taxon>
        <taxon>Bacillati</taxon>
        <taxon>Actinomycetota</taxon>
        <taxon>Actinomycetes</taxon>
        <taxon>Micromonosporales</taxon>
        <taxon>Micromonosporaceae</taxon>
        <taxon>Virgisporangium</taxon>
    </lineage>
</organism>
<dbReference type="RefSeq" id="WP_203905021.1">
    <property type="nucleotide sequence ID" value="NZ_BOPF01000051.1"/>
</dbReference>
<evidence type="ECO:0000313" key="3">
    <source>
        <dbReference type="EMBL" id="GIJ51629.1"/>
    </source>
</evidence>
<name>A0A8J3YU06_9ACTN</name>
<dbReference type="InterPro" id="IPR001387">
    <property type="entry name" value="Cro/C1-type_HTH"/>
</dbReference>
<dbReference type="SMART" id="SM00530">
    <property type="entry name" value="HTH_XRE"/>
    <property type="match status" value="1"/>
</dbReference>
<sequence length="324" mass="36890">MAGGLDPMFQRRRLRTELRKAREAANLTQKEVAPAMDWSLSKLIRIETGAVTISINDLKVLLQLYRVSDPERVQMLVDMARAAREPAWWSSYREATTPEFLAFLGYESSAAIIRNFEPLLVPGLLQTEEYARATIIETLPPVAQPEATLITQVDKLVELRMERQDRIAQHPNPPKLFFALDEAVIHRWVGGPDVMRRQLRRLKEALADPTLTVWIVPFSAGLYQRQRTAYLLFEFPADEDDDVLYLERTGDDMVIRDDLNETAIYLEAFWRIEQVALKNEAALELVDGALERLSAGDAPPRPVLDEKVPRSPARRLSESETATP</sequence>
<feature type="region of interest" description="Disordered" evidence="1">
    <location>
        <begin position="295"/>
        <end position="324"/>
    </location>
</feature>
<protein>
    <submittedName>
        <fullName evidence="3">Transcriptional regulator</fullName>
    </submittedName>
</protein>
<dbReference type="PROSITE" id="PS50943">
    <property type="entry name" value="HTH_CROC1"/>
    <property type="match status" value="1"/>
</dbReference>
<dbReference type="SUPFAM" id="SSF47413">
    <property type="entry name" value="lambda repressor-like DNA-binding domains"/>
    <property type="match status" value="1"/>
</dbReference>
<dbReference type="Pfam" id="PF13560">
    <property type="entry name" value="HTH_31"/>
    <property type="match status" value="1"/>
</dbReference>
<keyword evidence="4" id="KW-1185">Reference proteome</keyword>
<dbReference type="Gene3D" id="1.10.260.40">
    <property type="entry name" value="lambda repressor-like DNA-binding domains"/>
    <property type="match status" value="1"/>
</dbReference>
<dbReference type="GO" id="GO:0003677">
    <property type="term" value="F:DNA binding"/>
    <property type="evidence" value="ECO:0007669"/>
    <property type="project" value="InterPro"/>
</dbReference>
<evidence type="ECO:0000256" key="1">
    <source>
        <dbReference type="SAM" id="MobiDB-lite"/>
    </source>
</evidence>
<dbReference type="InterPro" id="IPR010982">
    <property type="entry name" value="Lambda_DNA-bd_dom_sf"/>
</dbReference>
<dbReference type="AlphaFoldDB" id="A0A8J3YU06"/>
<dbReference type="EMBL" id="BOPF01000051">
    <property type="protein sequence ID" value="GIJ51629.1"/>
    <property type="molecule type" value="Genomic_DNA"/>
</dbReference>
<evidence type="ECO:0000313" key="4">
    <source>
        <dbReference type="Proteomes" id="UP000619260"/>
    </source>
</evidence>
<accession>A0A8J3YU06</accession>
<dbReference type="InterPro" id="IPR043917">
    <property type="entry name" value="DUF5753"/>
</dbReference>
<feature type="domain" description="HTH cro/C1-type" evidence="2">
    <location>
        <begin position="18"/>
        <end position="73"/>
    </location>
</feature>
<reference evidence="3" key="1">
    <citation type="submission" date="2021-01" db="EMBL/GenBank/DDBJ databases">
        <title>Whole genome shotgun sequence of Virgisporangium aliadipatigenens NBRC 105644.</title>
        <authorList>
            <person name="Komaki H."/>
            <person name="Tamura T."/>
        </authorList>
    </citation>
    <scope>NUCLEOTIDE SEQUENCE</scope>
    <source>
        <strain evidence="3">NBRC 105644</strain>
    </source>
</reference>
<proteinExistence type="predicted"/>
<evidence type="ECO:0000259" key="2">
    <source>
        <dbReference type="PROSITE" id="PS50943"/>
    </source>
</evidence>
<dbReference type="Proteomes" id="UP000619260">
    <property type="component" value="Unassembled WGS sequence"/>
</dbReference>